<gene>
    <name evidence="2" type="ORF">M0R45_019503</name>
</gene>
<evidence type="ECO:0000313" key="2">
    <source>
        <dbReference type="EMBL" id="KAK9932257.1"/>
    </source>
</evidence>
<proteinExistence type="predicted"/>
<organism evidence="2 3">
    <name type="scientific">Rubus argutus</name>
    <name type="common">Southern blackberry</name>
    <dbReference type="NCBI Taxonomy" id="59490"/>
    <lineage>
        <taxon>Eukaryota</taxon>
        <taxon>Viridiplantae</taxon>
        <taxon>Streptophyta</taxon>
        <taxon>Embryophyta</taxon>
        <taxon>Tracheophyta</taxon>
        <taxon>Spermatophyta</taxon>
        <taxon>Magnoliopsida</taxon>
        <taxon>eudicotyledons</taxon>
        <taxon>Gunneridae</taxon>
        <taxon>Pentapetalae</taxon>
        <taxon>rosids</taxon>
        <taxon>fabids</taxon>
        <taxon>Rosales</taxon>
        <taxon>Rosaceae</taxon>
        <taxon>Rosoideae</taxon>
        <taxon>Rosoideae incertae sedis</taxon>
        <taxon>Rubus</taxon>
    </lineage>
</organism>
<sequence>MADQFDRDGDEVVSGQRRRRGRGHCGNAVRDARAVGQSRRGRNSGSLVGDAAEQREEARPVLGGGAHQQRPQGSAVLVCSMVKRRRRGDGLGFVSLLDEEEKMIEVEVWAVK</sequence>
<evidence type="ECO:0000256" key="1">
    <source>
        <dbReference type="SAM" id="MobiDB-lite"/>
    </source>
</evidence>
<evidence type="ECO:0000313" key="3">
    <source>
        <dbReference type="Proteomes" id="UP001457282"/>
    </source>
</evidence>
<accession>A0AAW1X699</accession>
<dbReference type="EMBL" id="JBEDUW010000004">
    <property type="protein sequence ID" value="KAK9932257.1"/>
    <property type="molecule type" value="Genomic_DNA"/>
</dbReference>
<protein>
    <submittedName>
        <fullName evidence="2">Uncharacterized protein</fullName>
    </submittedName>
</protein>
<keyword evidence="3" id="KW-1185">Reference proteome</keyword>
<comment type="caution">
    <text evidence="2">The sequence shown here is derived from an EMBL/GenBank/DDBJ whole genome shotgun (WGS) entry which is preliminary data.</text>
</comment>
<dbReference type="AlphaFoldDB" id="A0AAW1X699"/>
<feature type="region of interest" description="Disordered" evidence="1">
    <location>
        <begin position="1"/>
        <end position="73"/>
    </location>
</feature>
<reference evidence="2 3" key="1">
    <citation type="journal article" date="2023" name="G3 (Bethesda)">
        <title>A chromosome-length genome assembly and annotation of blackberry (Rubus argutus, cv. 'Hillquist').</title>
        <authorList>
            <person name="Bruna T."/>
            <person name="Aryal R."/>
            <person name="Dudchenko O."/>
            <person name="Sargent D.J."/>
            <person name="Mead D."/>
            <person name="Buti M."/>
            <person name="Cavallini A."/>
            <person name="Hytonen T."/>
            <person name="Andres J."/>
            <person name="Pham M."/>
            <person name="Weisz D."/>
            <person name="Mascagni F."/>
            <person name="Usai G."/>
            <person name="Natali L."/>
            <person name="Bassil N."/>
            <person name="Fernandez G.E."/>
            <person name="Lomsadze A."/>
            <person name="Armour M."/>
            <person name="Olukolu B."/>
            <person name="Poorten T."/>
            <person name="Britton C."/>
            <person name="Davik J."/>
            <person name="Ashrafi H."/>
            <person name="Aiden E.L."/>
            <person name="Borodovsky M."/>
            <person name="Worthington M."/>
        </authorList>
    </citation>
    <scope>NUCLEOTIDE SEQUENCE [LARGE SCALE GENOMIC DNA]</scope>
    <source>
        <strain evidence="2">PI 553951</strain>
    </source>
</reference>
<name>A0AAW1X699_RUBAR</name>
<dbReference type="Proteomes" id="UP001457282">
    <property type="component" value="Unassembled WGS sequence"/>
</dbReference>